<sequence length="323" mass="35013">MWHRCQPLINARRFLLSFNTLTLTDTVLQRAGISAMGPARRPTVLVTRQDVAKEALDLLTDKCDVEVWNEDKPISRTALLQKIAGKDALFCLVTEKVDSELLDAAGSSLKVIGTMSVGYDHIDISQCTKSGEWAKQAWSPTWMCGSEIRGSTVGIVGMGNIGFGILERLKAFKASKFLYFSRGHKPAAEALGAQFTRLDELLKLSDFVIACCALTPETKGLFNKEAFSMMKSTATFINISRGQVVDQDALYEALSSGKIRSAGLDVMTPEPLPVDDPLLKLPNCVILPHIGSAATETRTAMAVLTAQNILAALDGISMPAMVC</sequence>
<dbReference type="PANTHER" id="PTHR10996">
    <property type="entry name" value="2-HYDROXYACID DEHYDROGENASE-RELATED"/>
    <property type="match status" value="1"/>
</dbReference>
<evidence type="ECO:0000313" key="5">
    <source>
        <dbReference type="EMBL" id="JAC21509.1"/>
    </source>
</evidence>
<dbReference type="InterPro" id="IPR029752">
    <property type="entry name" value="D-isomer_DH_CS1"/>
</dbReference>
<evidence type="ECO:0000259" key="4">
    <source>
        <dbReference type="Pfam" id="PF02826"/>
    </source>
</evidence>
<dbReference type="PROSITE" id="PS00065">
    <property type="entry name" value="D_2_HYDROXYACID_DH_1"/>
    <property type="match status" value="1"/>
</dbReference>
<dbReference type="GO" id="GO:0008465">
    <property type="term" value="F:hydroxypyruvate reductase (NADH) activity"/>
    <property type="evidence" value="ECO:0007669"/>
    <property type="project" value="TreeGrafter"/>
</dbReference>
<dbReference type="PANTHER" id="PTHR10996:SF277">
    <property type="entry name" value="GLYOXYLATE REDUCTASE_HYDROXYPYRUVATE REDUCTASE"/>
    <property type="match status" value="1"/>
</dbReference>
<feature type="signal peptide" evidence="3">
    <location>
        <begin position="1"/>
        <end position="24"/>
    </location>
</feature>
<evidence type="ECO:0000256" key="3">
    <source>
        <dbReference type="SAM" id="SignalP"/>
    </source>
</evidence>
<dbReference type="InterPro" id="IPR006140">
    <property type="entry name" value="D-isomer_DH_NAD-bd"/>
</dbReference>
<reference evidence="5" key="1">
    <citation type="submission" date="2014-03" db="EMBL/GenBank/DDBJ databases">
        <title>The sialotranscriptome of Amblyomma triste, Amblyomma parvum and Amblyomma cajennense ticks, uncovered by 454-based RNA-seq.</title>
        <authorList>
            <person name="Garcia G.R."/>
            <person name="Gardinassi L.G."/>
            <person name="Ribeiro J.M."/>
            <person name="Anatriello E."/>
            <person name="Ferreira B.R."/>
            <person name="Moreira H.N."/>
            <person name="Mafra C."/>
            <person name="Olegario M.M."/>
            <person name="Szabo P.J."/>
            <person name="Miranda-Santos I.K."/>
            <person name="Maruyama S.R."/>
        </authorList>
    </citation>
    <scope>NUCLEOTIDE SEQUENCE</scope>
    <source>
        <strain evidence="5">Uberlandia</strain>
        <tissue evidence="5">Salivary glands</tissue>
    </source>
</reference>
<keyword evidence="3" id="KW-0732">Signal</keyword>
<keyword evidence="1" id="KW-0560">Oxidoreductase</keyword>
<organism evidence="5">
    <name type="scientific">Amblyomma cajennense</name>
    <name type="common">Cayenne tick</name>
    <name type="synonym">Acarus cajennensis</name>
    <dbReference type="NCBI Taxonomy" id="34607"/>
    <lineage>
        <taxon>Eukaryota</taxon>
        <taxon>Metazoa</taxon>
        <taxon>Ecdysozoa</taxon>
        <taxon>Arthropoda</taxon>
        <taxon>Chelicerata</taxon>
        <taxon>Arachnida</taxon>
        <taxon>Acari</taxon>
        <taxon>Parasitiformes</taxon>
        <taxon>Ixodida</taxon>
        <taxon>Ixodoidea</taxon>
        <taxon>Ixodidae</taxon>
        <taxon>Amblyomminae</taxon>
        <taxon>Amblyomma</taxon>
    </lineage>
</organism>
<dbReference type="SUPFAM" id="SSF51735">
    <property type="entry name" value="NAD(P)-binding Rossmann-fold domains"/>
    <property type="match status" value="1"/>
</dbReference>
<dbReference type="CDD" id="cd05301">
    <property type="entry name" value="GDH"/>
    <property type="match status" value="1"/>
</dbReference>
<dbReference type="Pfam" id="PF02826">
    <property type="entry name" value="2-Hacid_dh_C"/>
    <property type="match status" value="1"/>
</dbReference>
<dbReference type="InterPro" id="IPR036291">
    <property type="entry name" value="NAD(P)-bd_dom_sf"/>
</dbReference>
<dbReference type="InterPro" id="IPR050223">
    <property type="entry name" value="D-isomer_2-hydroxyacid_DH"/>
</dbReference>
<keyword evidence="5" id="KW-0670">Pyruvate</keyword>
<accession>A0A023FK67</accession>
<dbReference type="GO" id="GO:0051287">
    <property type="term" value="F:NAD binding"/>
    <property type="evidence" value="ECO:0007669"/>
    <property type="project" value="InterPro"/>
</dbReference>
<dbReference type="SUPFAM" id="SSF52283">
    <property type="entry name" value="Formate/glycerate dehydrogenase catalytic domain-like"/>
    <property type="match status" value="1"/>
</dbReference>
<dbReference type="GO" id="GO:0030267">
    <property type="term" value="F:glyoxylate reductase (NADPH) activity"/>
    <property type="evidence" value="ECO:0007669"/>
    <property type="project" value="TreeGrafter"/>
</dbReference>
<name>A0A023FK67_AMBCJ</name>
<protein>
    <recommendedName>
        <fullName evidence="2">Glyoxylate reductase/hydroxypyruvate reductase</fullName>
    </recommendedName>
</protein>
<feature type="domain" description="D-isomer specific 2-hydroxyacid dehydrogenase NAD-binding" evidence="4">
    <location>
        <begin position="124"/>
        <end position="291"/>
    </location>
</feature>
<dbReference type="Gene3D" id="3.40.50.720">
    <property type="entry name" value="NAD(P)-binding Rossmann-like Domain"/>
    <property type="match status" value="2"/>
</dbReference>
<dbReference type="AlphaFoldDB" id="A0A023FK67"/>
<proteinExistence type="evidence at transcript level"/>
<evidence type="ECO:0000256" key="2">
    <source>
        <dbReference type="ARBA" id="ARBA00073306"/>
    </source>
</evidence>
<feature type="chain" id="PRO_5001520987" description="Glyoxylate reductase/hydroxypyruvate reductase" evidence="3">
    <location>
        <begin position="25"/>
        <end position="323"/>
    </location>
</feature>
<dbReference type="GO" id="GO:0005829">
    <property type="term" value="C:cytosol"/>
    <property type="evidence" value="ECO:0007669"/>
    <property type="project" value="TreeGrafter"/>
</dbReference>
<dbReference type="FunFam" id="3.40.50.720:FF:000026">
    <property type="entry name" value="Glyoxylate/hydroxypyruvate reductase B"/>
    <property type="match status" value="1"/>
</dbReference>
<dbReference type="EMBL" id="GBBK01002973">
    <property type="protein sequence ID" value="JAC21509.1"/>
    <property type="molecule type" value="mRNA"/>
</dbReference>
<evidence type="ECO:0000256" key="1">
    <source>
        <dbReference type="ARBA" id="ARBA00023002"/>
    </source>
</evidence>